<gene>
    <name evidence="3" type="ORF">FQV27_11015</name>
</gene>
<dbReference type="InterPro" id="IPR009642">
    <property type="entry name" value="DUF1236"/>
</dbReference>
<dbReference type="Pfam" id="PF06823">
    <property type="entry name" value="DUF1236"/>
    <property type="match status" value="1"/>
</dbReference>
<evidence type="ECO:0000313" key="4">
    <source>
        <dbReference type="Proteomes" id="UP000321562"/>
    </source>
</evidence>
<evidence type="ECO:0000256" key="1">
    <source>
        <dbReference type="SAM" id="SignalP"/>
    </source>
</evidence>
<evidence type="ECO:0000313" key="3">
    <source>
        <dbReference type="EMBL" id="TXB68517.1"/>
    </source>
</evidence>
<dbReference type="Gene3D" id="2.30.30.40">
    <property type="entry name" value="SH3 Domains"/>
    <property type="match status" value="1"/>
</dbReference>
<dbReference type="RefSeq" id="WP_147098380.1">
    <property type="nucleotide sequence ID" value="NZ_JBHUFH010000012.1"/>
</dbReference>
<protein>
    <submittedName>
        <fullName evidence="3">DUF1236 domain-containing protein</fullName>
    </submittedName>
</protein>
<feature type="domain" description="SH3b" evidence="2">
    <location>
        <begin position="21"/>
        <end position="85"/>
    </location>
</feature>
<sequence>MYKLFAITTATSLAFAASAFADTAATAGTDLNLRSGPGVQHEVTGTIKGGDEVNVVGCIEEANWCEVNYGDQHGWAYGDYLAAKVGEEFMPIYPNRQEIGVTVVKTPVVDEAEEGQNAAVGAGTGAAMGALIGGPLGAIVGATAGTVAGSASTEPTEAVTTYVEANPQDPIVLDGEVVVGAGVPDNVTLYDIPDQPDYKYVTINGQEVLVNPTDRKIVYIYR</sequence>
<comment type="caution">
    <text evidence="3">The sequence shown here is derived from an EMBL/GenBank/DDBJ whole genome shotgun (WGS) entry which is preliminary data.</text>
</comment>
<dbReference type="InterPro" id="IPR003646">
    <property type="entry name" value="SH3-like_bac-type"/>
</dbReference>
<keyword evidence="4" id="KW-1185">Reference proteome</keyword>
<dbReference type="PROSITE" id="PS51781">
    <property type="entry name" value="SH3B"/>
    <property type="match status" value="1"/>
</dbReference>
<proteinExistence type="predicted"/>
<feature type="signal peptide" evidence="1">
    <location>
        <begin position="1"/>
        <end position="21"/>
    </location>
</feature>
<dbReference type="Proteomes" id="UP000321562">
    <property type="component" value="Unassembled WGS sequence"/>
</dbReference>
<dbReference type="EMBL" id="VOPL01000004">
    <property type="protein sequence ID" value="TXB68517.1"/>
    <property type="molecule type" value="Genomic_DNA"/>
</dbReference>
<dbReference type="OrthoDB" id="102964at2"/>
<organism evidence="3 4">
    <name type="scientific">Paracoccus aurantiacus</name>
    <dbReference type="NCBI Taxonomy" id="2599412"/>
    <lineage>
        <taxon>Bacteria</taxon>
        <taxon>Pseudomonadati</taxon>
        <taxon>Pseudomonadota</taxon>
        <taxon>Alphaproteobacteria</taxon>
        <taxon>Rhodobacterales</taxon>
        <taxon>Paracoccaceae</taxon>
        <taxon>Paracoccus</taxon>
    </lineage>
</organism>
<evidence type="ECO:0000259" key="2">
    <source>
        <dbReference type="PROSITE" id="PS51781"/>
    </source>
</evidence>
<dbReference type="Pfam" id="PF08239">
    <property type="entry name" value="SH3_3"/>
    <property type="match status" value="1"/>
</dbReference>
<dbReference type="AlphaFoldDB" id="A0A5C6S103"/>
<feature type="chain" id="PRO_5022706161" evidence="1">
    <location>
        <begin position="22"/>
        <end position="222"/>
    </location>
</feature>
<dbReference type="SMART" id="SM00287">
    <property type="entry name" value="SH3b"/>
    <property type="match status" value="1"/>
</dbReference>
<name>A0A5C6S103_9RHOB</name>
<accession>A0A5C6S103</accession>
<keyword evidence="1" id="KW-0732">Signal</keyword>
<reference evidence="3 4" key="1">
    <citation type="submission" date="2019-08" db="EMBL/GenBank/DDBJ databases">
        <authorList>
            <person name="Ye J."/>
        </authorList>
    </citation>
    <scope>NUCLEOTIDE SEQUENCE [LARGE SCALE GENOMIC DNA]</scope>
    <source>
        <strain evidence="3 4">TK008</strain>
    </source>
</reference>